<feature type="coiled-coil region" evidence="1">
    <location>
        <begin position="52"/>
        <end position="86"/>
    </location>
</feature>
<dbReference type="AlphaFoldDB" id="A0A8S3Y5E7"/>
<evidence type="ECO:0000313" key="2">
    <source>
        <dbReference type="EMBL" id="CAG5055810.1"/>
    </source>
</evidence>
<sequence length="106" mass="12019">MLRKIAVPVLKDTTSVKAEPPASPSNSLEDVNIDDLDYVFDSPMVSALKKQIERDAEIKKRMTRKIRALQKQNKRLKKRVVELKTVLKNSPRRIIIIRESGPGPAT</sequence>
<name>A0A8S3Y5E7_PARAO</name>
<accession>A0A8S3Y5E7</accession>
<keyword evidence="3" id="KW-1185">Reference proteome</keyword>
<protein>
    <submittedName>
        <fullName evidence="2">(apollo) hypothetical protein</fullName>
    </submittedName>
</protein>
<dbReference type="EMBL" id="CAJQZP010001584">
    <property type="protein sequence ID" value="CAG5055810.1"/>
    <property type="molecule type" value="Genomic_DNA"/>
</dbReference>
<proteinExistence type="predicted"/>
<evidence type="ECO:0000313" key="3">
    <source>
        <dbReference type="Proteomes" id="UP000691718"/>
    </source>
</evidence>
<keyword evidence="1" id="KW-0175">Coiled coil</keyword>
<gene>
    <name evidence="2" type="ORF">PAPOLLO_LOCUS26518</name>
</gene>
<reference evidence="2" key="1">
    <citation type="submission" date="2021-04" db="EMBL/GenBank/DDBJ databases">
        <authorList>
            <person name="Tunstrom K."/>
        </authorList>
    </citation>
    <scope>NUCLEOTIDE SEQUENCE</scope>
</reference>
<dbReference type="Proteomes" id="UP000691718">
    <property type="component" value="Unassembled WGS sequence"/>
</dbReference>
<dbReference type="OrthoDB" id="7312725at2759"/>
<evidence type="ECO:0000256" key="1">
    <source>
        <dbReference type="SAM" id="Coils"/>
    </source>
</evidence>
<organism evidence="2 3">
    <name type="scientific">Parnassius apollo</name>
    <name type="common">Apollo butterfly</name>
    <name type="synonym">Papilio apollo</name>
    <dbReference type="NCBI Taxonomy" id="110799"/>
    <lineage>
        <taxon>Eukaryota</taxon>
        <taxon>Metazoa</taxon>
        <taxon>Ecdysozoa</taxon>
        <taxon>Arthropoda</taxon>
        <taxon>Hexapoda</taxon>
        <taxon>Insecta</taxon>
        <taxon>Pterygota</taxon>
        <taxon>Neoptera</taxon>
        <taxon>Endopterygota</taxon>
        <taxon>Lepidoptera</taxon>
        <taxon>Glossata</taxon>
        <taxon>Ditrysia</taxon>
        <taxon>Papilionoidea</taxon>
        <taxon>Papilionidae</taxon>
        <taxon>Parnassiinae</taxon>
        <taxon>Parnassini</taxon>
        <taxon>Parnassius</taxon>
        <taxon>Parnassius</taxon>
    </lineage>
</organism>
<comment type="caution">
    <text evidence="2">The sequence shown here is derived from an EMBL/GenBank/DDBJ whole genome shotgun (WGS) entry which is preliminary data.</text>
</comment>